<evidence type="ECO:0000256" key="8">
    <source>
        <dbReference type="ARBA" id="ARBA00022741"/>
    </source>
</evidence>
<evidence type="ECO:0000313" key="25">
    <source>
        <dbReference type="EMBL" id="JAS40882.1"/>
    </source>
</evidence>
<feature type="binding site" evidence="20">
    <location>
        <begin position="381"/>
        <end position="388"/>
    </location>
    <ligand>
        <name>ATP</name>
        <dbReference type="ChEBI" id="CHEBI:30616"/>
    </ligand>
</feature>
<keyword evidence="9" id="KW-0378">Hydrolase</keyword>
<dbReference type="AlphaFoldDB" id="A0A1B6ESG1"/>
<dbReference type="InterPro" id="IPR003812">
    <property type="entry name" value="Fido"/>
</dbReference>
<keyword evidence="10" id="KW-0802">TPR repeat</keyword>
<dbReference type="SUPFAM" id="SSF48452">
    <property type="entry name" value="TPR-like"/>
    <property type="match status" value="1"/>
</dbReference>
<dbReference type="SUPFAM" id="SSF140931">
    <property type="entry name" value="Fic-like"/>
    <property type="match status" value="1"/>
</dbReference>
<keyword evidence="13 23" id="KW-0472">Membrane</keyword>
<dbReference type="GO" id="GO:0030544">
    <property type="term" value="F:Hsp70 protein binding"/>
    <property type="evidence" value="ECO:0007669"/>
    <property type="project" value="UniProtKB-ARBA"/>
</dbReference>
<evidence type="ECO:0000256" key="4">
    <source>
        <dbReference type="ARBA" id="ARBA00022679"/>
    </source>
</evidence>
<evidence type="ECO:0000256" key="23">
    <source>
        <dbReference type="SAM" id="Phobius"/>
    </source>
</evidence>
<comment type="catalytic activity">
    <reaction evidence="18">
        <text>3-O-(5'-adenylyl)-L-threonyl-[protein] + H2O = L-threonyl-[protein] + AMP + H(+)</text>
        <dbReference type="Rhea" id="RHEA:55932"/>
        <dbReference type="Rhea" id="RHEA-COMP:11060"/>
        <dbReference type="Rhea" id="RHEA-COMP:13847"/>
        <dbReference type="ChEBI" id="CHEBI:15377"/>
        <dbReference type="ChEBI" id="CHEBI:15378"/>
        <dbReference type="ChEBI" id="CHEBI:30013"/>
        <dbReference type="ChEBI" id="CHEBI:138113"/>
        <dbReference type="ChEBI" id="CHEBI:456215"/>
    </reaction>
</comment>
<feature type="site" description="Important for autoinhibition of adenylyltransferase activity" evidence="21">
    <location>
        <position position="248"/>
    </location>
</feature>
<dbReference type="Pfam" id="PF02661">
    <property type="entry name" value="Fic"/>
    <property type="match status" value="1"/>
</dbReference>
<feature type="glycosylation site" description="N-linked (GlcNAc...) asparagine" evidence="22">
    <location>
        <position position="289"/>
    </location>
</feature>
<dbReference type="InterPro" id="IPR036597">
    <property type="entry name" value="Fido-like_dom_sf"/>
</dbReference>
<keyword evidence="7" id="KW-0677">Repeat</keyword>
<feature type="binding site" evidence="20">
    <location>
        <begin position="413"/>
        <end position="414"/>
    </location>
    <ligand>
        <name>ATP</name>
        <dbReference type="ChEBI" id="CHEBI:30616"/>
    </ligand>
</feature>
<evidence type="ECO:0000256" key="21">
    <source>
        <dbReference type="PIRSR" id="PIRSR640198-3"/>
    </source>
</evidence>
<reference evidence="25" key="1">
    <citation type="submission" date="2015-11" db="EMBL/GenBank/DDBJ databases">
        <title>De novo transcriptome assembly of four potential Pierce s Disease insect vectors from Arizona vineyards.</title>
        <authorList>
            <person name="Tassone E.E."/>
        </authorList>
    </citation>
    <scope>NUCLEOTIDE SEQUENCE</scope>
</reference>
<proteinExistence type="inferred from homology"/>
<evidence type="ECO:0000256" key="17">
    <source>
        <dbReference type="ARBA" id="ARBA00048696"/>
    </source>
</evidence>
<evidence type="ECO:0000256" key="13">
    <source>
        <dbReference type="ARBA" id="ARBA00023136"/>
    </source>
</evidence>
<evidence type="ECO:0000256" key="1">
    <source>
        <dbReference type="ARBA" id="ARBA00004167"/>
    </source>
</evidence>
<dbReference type="InterPro" id="IPR011990">
    <property type="entry name" value="TPR-like_helical_dom_sf"/>
</dbReference>
<evidence type="ECO:0000256" key="5">
    <source>
        <dbReference type="ARBA" id="ARBA00022692"/>
    </source>
</evidence>
<evidence type="ECO:0000256" key="11">
    <source>
        <dbReference type="ARBA" id="ARBA00022840"/>
    </source>
</evidence>
<feature type="domain" description="Fido" evidence="24">
    <location>
        <begin position="299"/>
        <end position="434"/>
    </location>
</feature>
<evidence type="ECO:0000256" key="2">
    <source>
        <dbReference type="ARBA" id="ARBA00009742"/>
    </source>
</evidence>
<dbReference type="GO" id="GO:0016020">
    <property type="term" value="C:membrane"/>
    <property type="evidence" value="ECO:0007669"/>
    <property type="project" value="UniProtKB-SubCell"/>
</dbReference>
<evidence type="ECO:0000256" key="16">
    <source>
        <dbReference type="ARBA" id="ARBA00047939"/>
    </source>
</evidence>
<feature type="binding site" evidence="20">
    <location>
        <begin position="330"/>
        <end position="333"/>
    </location>
    <ligand>
        <name>ATP</name>
        <dbReference type="ChEBI" id="CHEBI:30616"/>
    </ligand>
</feature>
<dbReference type="EMBL" id="GECZ01028887">
    <property type="protein sequence ID" value="JAS40882.1"/>
    <property type="molecule type" value="Transcribed_RNA"/>
</dbReference>
<comment type="catalytic activity">
    <reaction evidence="17">
        <text>L-tyrosyl-[protein] + ATP = O-(5'-adenylyl)-L-tyrosyl-[protein] + diphosphate</text>
        <dbReference type="Rhea" id="RHEA:54288"/>
        <dbReference type="Rhea" id="RHEA-COMP:10136"/>
        <dbReference type="Rhea" id="RHEA-COMP:13846"/>
        <dbReference type="ChEBI" id="CHEBI:30616"/>
        <dbReference type="ChEBI" id="CHEBI:33019"/>
        <dbReference type="ChEBI" id="CHEBI:46858"/>
        <dbReference type="ChEBI" id="CHEBI:83624"/>
        <dbReference type="EC" id="2.7.7.108"/>
    </reaction>
</comment>
<keyword evidence="4" id="KW-0808">Transferase</keyword>
<evidence type="ECO:0000256" key="14">
    <source>
        <dbReference type="ARBA" id="ARBA00030885"/>
    </source>
</evidence>
<keyword evidence="8 20" id="KW-0547">Nucleotide-binding</keyword>
<dbReference type="InterPro" id="IPR040198">
    <property type="entry name" value="Fido_containing"/>
</dbReference>
<accession>A0A1B6ESG1</accession>
<dbReference type="PROSITE" id="PS51459">
    <property type="entry name" value="FIDO"/>
    <property type="match status" value="1"/>
</dbReference>
<dbReference type="GO" id="GO:0005524">
    <property type="term" value="F:ATP binding"/>
    <property type="evidence" value="ECO:0007669"/>
    <property type="project" value="UniProtKB-KW"/>
</dbReference>
<feature type="binding site" evidence="20">
    <location>
        <position position="421"/>
    </location>
    <ligand>
        <name>ATP</name>
        <dbReference type="ChEBI" id="CHEBI:30616"/>
    </ligand>
</feature>
<comment type="subcellular location">
    <subcellularLocation>
        <location evidence="1">Membrane</location>
        <topology evidence="1">Single-pass membrane protein</topology>
    </subcellularLocation>
</comment>
<dbReference type="PANTHER" id="PTHR13504:SF34">
    <property type="entry name" value="PROTEIN ADENYLYLTRANSFERASE FICD"/>
    <property type="match status" value="1"/>
</dbReference>
<evidence type="ECO:0000259" key="24">
    <source>
        <dbReference type="PROSITE" id="PS51459"/>
    </source>
</evidence>
<evidence type="ECO:0000256" key="15">
    <source>
        <dbReference type="ARBA" id="ARBA00034531"/>
    </source>
</evidence>
<dbReference type="EC" id="2.7.7.108" evidence="15"/>
<evidence type="ECO:0000256" key="12">
    <source>
        <dbReference type="ARBA" id="ARBA00022989"/>
    </source>
</evidence>
<dbReference type="GO" id="GO:0070733">
    <property type="term" value="F:AMPylase activity"/>
    <property type="evidence" value="ECO:0007669"/>
    <property type="project" value="UniProtKB-EC"/>
</dbReference>
<evidence type="ECO:0000256" key="18">
    <source>
        <dbReference type="ARBA" id="ARBA00049297"/>
    </source>
</evidence>
<dbReference type="Gene3D" id="1.25.40.10">
    <property type="entry name" value="Tetratricopeptide repeat domain"/>
    <property type="match status" value="1"/>
</dbReference>
<comment type="similarity">
    <text evidence="2">Belongs to the fic family.</text>
</comment>
<sequence length="468" mass="53474">MTMYLHRWCVAKYIQLKVVYQRTNEKCVSFIMNDVRMLRATFVIVFILGITCSIFISLFLDYFRTSKDSVPDTKIRVFSPFPFEHNMGILREGGELTKESLELSIRKADVELSASTTEALSSLQVALELKNLGKKDKALKLLEHALALAPKHPDILNHYGELLEEIKKDIIKADQMYFQALMQCPDHRAARANRQRVKHAVEELDTASLHRIDHKRDTVAAIPDSNPALRRAKKEAYFQHIYHTVGIEGNTMTLSQTRSVVETRMAVGGKSVVEHNEILGLDSALKYINSTLINKLGGISVEDILEIHRRVLGFVDPLESGMFRRTQVYVGGHIPPRPRHIPPLMEQFVEWLNSETALRLHPVQYAALAHYKMVHIHPFSDGNGRTSRLLMNLILMQAGFPPVIILKQNRHRYYRMLELANDGDVRPFIRFIAESTEQTLDLFLWATEEYTSDFPAIGSSARTIIVED</sequence>
<name>A0A1B6ESG1_9HEMI</name>
<dbReference type="GO" id="GO:0044603">
    <property type="term" value="F:protein adenylylhydrolase activity"/>
    <property type="evidence" value="ECO:0007669"/>
    <property type="project" value="UniProtKB-ARBA"/>
</dbReference>
<evidence type="ECO:0000256" key="22">
    <source>
        <dbReference type="PIRSR" id="PIRSR640198-4"/>
    </source>
</evidence>
<keyword evidence="6" id="KW-0548">Nucleotidyltransferase</keyword>
<evidence type="ECO:0000256" key="3">
    <source>
        <dbReference type="ARBA" id="ARBA00014915"/>
    </source>
</evidence>
<protein>
    <recommendedName>
        <fullName evidence="3">Protein adenylyltransferase Fic</fullName>
        <ecNumber evidence="15">2.7.7.108</ecNumber>
    </recommendedName>
    <alternativeName>
        <fullName evidence="14">De-AMPylase Fic</fullName>
    </alternativeName>
</protein>
<gene>
    <name evidence="25" type="ORF">g.19024</name>
</gene>
<dbReference type="PANTHER" id="PTHR13504">
    <property type="entry name" value="FIDO DOMAIN-CONTAINING PROTEIN DDB_G0283145"/>
    <property type="match status" value="1"/>
</dbReference>
<keyword evidence="11 20" id="KW-0067">ATP-binding</keyword>
<comment type="catalytic activity">
    <reaction evidence="16">
        <text>L-threonyl-[protein] + ATP = 3-O-(5'-adenylyl)-L-threonyl-[protein] + diphosphate</text>
        <dbReference type="Rhea" id="RHEA:54292"/>
        <dbReference type="Rhea" id="RHEA-COMP:11060"/>
        <dbReference type="Rhea" id="RHEA-COMP:13847"/>
        <dbReference type="ChEBI" id="CHEBI:30013"/>
        <dbReference type="ChEBI" id="CHEBI:30616"/>
        <dbReference type="ChEBI" id="CHEBI:33019"/>
        <dbReference type="ChEBI" id="CHEBI:138113"/>
        <dbReference type="EC" id="2.7.7.108"/>
    </reaction>
</comment>
<evidence type="ECO:0000256" key="19">
    <source>
        <dbReference type="PIRSR" id="PIRSR640198-1"/>
    </source>
</evidence>
<dbReference type="FunFam" id="1.10.3290.10:FF:000001">
    <property type="entry name" value="adenosine monophosphate-protein transferase FICD"/>
    <property type="match status" value="1"/>
</dbReference>
<dbReference type="Gene3D" id="1.10.3290.10">
    <property type="entry name" value="Fido-like domain"/>
    <property type="match status" value="1"/>
</dbReference>
<organism evidence="25">
    <name type="scientific">Cuerna arida</name>
    <dbReference type="NCBI Taxonomy" id="1464854"/>
    <lineage>
        <taxon>Eukaryota</taxon>
        <taxon>Metazoa</taxon>
        <taxon>Ecdysozoa</taxon>
        <taxon>Arthropoda</taxon>
        <taxon>Hexapoda</taxon>
        <taxon>Insecta</taxon>
        <taxon>Pterygota</taxon>
        <taxon>Neoptera</taxon>
        <taxon>Paraneoptera</taxon>
        <taxon>Hemiptera</taxon>
        <taxon>Auchenorrhyncha</taxon>
        <taxon>Membracoidea</taxon>
        <taxon>Cicadellidae</taxon>
        <taxon>Cicadellinae</taxon>
        <taxon>Proconiini</taxon>
        <taxon>Cuerna</taxon>
    </lineage>
</organism>
<keyword evidence="5 23" id="KW-0812">Transmembrane</keyword>
<feature type="active site" evidence="19">
    <location>
        <position position="377"/>
    </location>
</feature>
<keyword evidence="12 23" id="KW-1133">Transmembrane helix</keyword>
<evidence type="ECO:0000256" key="9">
    <source>
        <dbReference type="ARBA" id="ARBA00022801"/>
    </source>
</evidence>
<evidence type="ECO:0000256" key="7">
    <source>
        <dbReference type="ARBA" id="ARBA00022737"/>
    </source>
</evidence>
<feature type="transmembrane region" description="Helical" evidence="23">
    <location>
        <begin position="40"/>
        <end position="60"/>
    </location>
</feature>
<evidence type="ECO:0000256" key="10">
    <source>
        <dbReference type="ARBA" id="ARBA00022803"/>
    </source>
</evidence>
<evidence type="ECO:0000256" key="20">
    <source>
        <dbReference type="PIRSR" id="PIRSR640198-2"/>
    </source>
</evidence>
<evidence type="ECO:0000256" key="6">
    <source>
        <dbReference type="ARBA" id="ARBA00022695"/>
    </source>
</evidence>